<dbReference type="GO" id="GO:0004707">
    <property type="term" value="F:MAP kinase activity"/>
    <property type="evidence" value="ECO:0007669"/>
    <property type="project" value="UniProtKB-EC"/>
</dbReference>
<sequence>MTLENYHIVSLEGGNESFIIDKRYRILRKVGSGSYGSVCSAINTESKEVVAIKKCFRIFDRKLITKRCLREIKLLQHFNGHPHIVALRDMDIVDYNHFNEIYLVLECCDTTMSDIIHSNIELEPVHYRWFMYQIFSALHYIHSANVLHRDLKPSNILVNQNCTLRICDFGMARGFVNPTSLDHPSMTHYVVTRWYRAPEIMLSYSSYDKAIDMWSAGCIFAELLGRRVLFKGTDYVDQLKKIIGVLGLPQDTSFWDETTSESVIEYIRNLRNADGLPPPTECINFCTLFPNCPADGIDLLVALLQLDPKKRLSAEASLCHPYVDDMRDPAEEMTCPVQFDFNSFEHIHDQGELRDCIVNEVAAFKHRWNEVDMENGDDDDADGGVDDDGNDNNGGSDNGNEDHPGDDMDTGNNNQPSSPNDYYCDSLAATTGSSCSAIRSNSNRSALSTSTSLSTTSSLRVNSTNTLSKRRYTGSSISTPISTSATEAHLQALAAVQEGRDVPVIIQQEYDSGTSMMIMDSAQFVGEPEDMDEDDIQAMYSDESIQIDYQRRLLDPSNSDVRAIERHLSRDW</sequence>
<keyword evidence="4 7" id="KW-0547">Nucleotide-binding</keyword>
<comment type="activity regulation">
    <text evidence="8">Activated by threonine and tyrosine phosphorylation.</text>
</comment>
<feature type="compositionally biased region" description="Polar residues" evidence="9">
    <location>
        <begin position="428"/>
        <end position="438"/>
    </location>
</feature>
<comment type="similarity">
    <text evidence="8">Belongs to the protein kinase superfamily. Ser/Thr protein kinase family. MAP kinase subfamily.</text>
</comment>
<feature type="region of interest" description="Disordered" evidence="9">
    <location>
        <begin position="372"/>
        <end position="467"/>
    </location>
</feature>
<dbReference type="CDD" id="cd07834">
    <property type="entry name" value="STKc_MAPK"/>
    <property type="match status" value="1"/>
</dbReference>
<evidence type="ECO:0000256" key="6">
    <source>
        <dbReference type="ARBA" id="ARBA00022840"/>
    </source>
</evidence>
<comment type="cofactor">
    <cofactor evidence="8">
        <name>Mg(2+)</name>
        <dbReference type="ChEBI" id="CHEBI:18420"/>
    </cofactor>
</comment>
<feature type="domain" description="Protein kinase" evidence="10">
    <location>
        <begin position="24"/>
        <end position="323"/>
    </location>
</feature>
<dbReference type="InterPro" id="IPR008271">
    <property type="entry name" value="Ser/Thr_kinase_AS"/>
</dbReference>
<comment type="catalytic activity">
    <reaction evidence="8">
        <text>L-threonyl-[protein] + ATP = O-phospho-L-threonyl-[protein] + ADP + H(+)</text>
        <dbReference type="Rhea" id="RHEA:46608"/>
        <dbReference type="Rhea" id="RHEA-COMP:11060"/>
        <dbReference type="Rhea" id="RHEA-COMP:11605"/>
        <dbReference type="ChEBI" id="CHEBI:15378"/>
        <dbReference type="ChEBI" id="CHEBI:30013"/>
        <dbReference type="ChEBI" id="CHEBI:30616"/>
        <dbReference type="ChEBI" id="CHEBI:61977"/>
        <dbReference type="ChEBI" id="CHEBI:456216"/>
        <dbReference type="EC" id="2.7.11.24"/>
    </reaction>
</comment>
<dbReference type="SMART" id="SM00220">
    <property type="entry name" value="S_TKc"/>
    <property type="match status" value="1"/>
</dbReference>
<dbReference type="PROSITE" id="PS00108">
    <property type="entry name" value="PROTEIN_KINASE_ST"/>
    <property type="match status" value="1"/>
</dbReference>
<dbReference type="AlphaFoldDB" id="A0A1X2I8N0"/>
<keyword evidence="8" id="KW-0460">Magnesium</keyword>
<name>A0A1X2I8N0_9FUNG</name>
<gene>
    <name evidence="11" type="ORF">BCR42DRAFT_420700</name>
</gene>
<evidence type="ECO:0000313" key="12">
    <source>
        <dbReference type="Proteomes" id="UP000193560"/>
    </source>
</evidence>
<dbReference type="InterPro" id="IPR017441">
    <property type="entry name" value="Protein_kinase_ATP_BS"/>
</dbReference>
<dbReference type="EMBL" id="MCGE01000020">
    <property type="protein sequence ID" value="ORZ11817.1"/>
    <property type="molecule type" value="Genomic_DNA"/>
</dbReference>
<dbReference type="GO" id="GO:0005524">
    <property type="term" value="F:ATP binding"/>
    <property type="evidence" value="ECO:0007669"/>
    <property type="project" value="UniProtKB-UniRule"/>
</dbReference>
<accession>A0A1X2I8N0</accession>
<dbReference type="EC" id="2.7.11.24" evidence="1 8"/>
<dbReference type="PANTHER" id="PTHR24055">
    <property type="entry name" value="MITOGEN-ACTIVATED PROTEIN KINASE"/>
    <property type="match status" value="1"/>
</dbReference>
<dbReference type="PROSITE" id="PS50011">
    <property type="entry name" value="PROTEIN_KINASE_DOM"/>
    <property type="match status" value="1"/>
</dbReference>
<dbReference type="Gene3D" id="3.30.200.20">
    <property type="entry name" value="Phosphorylase Kinase, domain 1"/>
    <property type="match status" value="1"/>
</dbReference>
<dbReference type="FunFam" id="3.30.200.20:FF:000046">
    <property type="entry name" value="Mitogen-activated protein kinase"/>
    <property type="match status" value="1"/>
</dbReference>
<evidence type="ECO:0000256" key="4">
    <source>
        <dbReference type="ARBA" id="ARBA00022741"/>
    </source>
</evidence>
<evidence type="ECO:0000256" key="1">
    <source>
        <dbReference type="ARBA" id="ARBA00012411"/>
    </source>
</evidence>
<evidence type="ECO:0000256" key="7">
    <source>
        <dbReference type="PROSITE-ProRule" id="PRU10141"/>
    </source>
</evidence>
<keyword evidence="6 7" id="KW-0067">ATP-binding</keyword>
<dbReference type="Proteomes" id="UP000193560">
    <property type="component" value="Unassembled WGS sequence"/>
</dbReference>
<evidence type="ECO:0000256" key="9">
    <source>
        <dbReference type="SAM" id="MobiDB-lite"/>
    </source>
</evidence>
<dbReference type="PROSITE" id="PS00107">
    <property type="entry name" value="PROTEIN_KINASE_ATP"/>
    <property type="match status" value="1"/>
</dbReference>
<dbReference type="OrthoDB" id="192887at2759"/>
<reference evidence="11 12" key="1">
    <citation type="submission" date="2016-07" db="EMBL/GenBank/DDBJ databases">
        <title>Pervasive Adenine N6-methylation of Active Genes in Fungi.</title>
        <authorList>
            <consortium name="DOE Joint Genome Institute"/>
            <person name="Mondo S.J."/>
            <person name="Dannebaum R.O."/>
            <person name="Kuo R.C."/>
            <person name="Labutti K."/>
            <person name="Haridas S."/>
            <person name="Kuo A."/>
            <person name="Salamov A."/>
            <person name="Ahrendt S.R."/>
            <person name="Lipzen A."/>
            <person name="Sullivan W."/>
            <person name="Andreopoulos W.B."/>
            <person name="Clum A."/>
            <person name="Lindquist E."/>
            <person name="Daum C."/>
            <person name="Ramamoorthy G.K."/>
            <person name="Gryganskyi A."/>
            <person name="Culley D."/>
            <person name="Magnuson J.K."/>
            <person name="James T.Y."/>
            <person name="O'Malley M.A."/>
            <person name="Stajich J.E."/>
            <person name="Spatafora J.W."/>
            <person name="Visel A."/>
            <person name="Grigoriev I.V."/>
        </authorList>
    </citation>
    <scope>NUCLEOTIDE SEQUENCE [LARGE SCALE GENOMIC DNA]</scope>
    <source>
        <strain evidence="11 12">NRRL 1336</strain>
    </source>
</reference>
<keyword evidence="5 8" id="KW-0418">Kinase</keyword>
<proteinExistence type="inferred from homology"/>
<dbReference type="InterPro" id="IPR003527">
    <property type="entry name" value="MAP_kinase_CS"/>
</dbReference>
<dbReference type="InterPro" id="IPR000719">
    <property type="entry name" value="Prot_kinase_dom"/>
</dbReference>
<evidence type="ECO:0000313" key="11">
    <source>
        <dbReference type="EMBL" id="ORZ11817.1"/>
    </source>
</evidence>
<feature type="binding site" evidence="7">
    <location>
        <position position="54"/>
    </location>
    <ligand>
        <name>ATP</name>
        <dbReference type="ChEBI" id="CHEBI:30616"/>
    </ligand>
</feature>
<dbReference type="STRING" id="90262.A0A1X2I8N0"/>
<dbReference type="InterPro" id="IPR050117">
    <property type="entry name" value="MAPK"/>
</dbReference>
<comment type="caution">
    <text evidence="11">The sequence shown here is derived from an EMBL/GenBank/DDBJ whole genome shotgun (WGS) entry which is preliminary data.</text>
</comment>
<keyword evidence="2 8" id="KW-0723">Serine/threonine-protein kinase</keyword>
<dbReference type="PROSITE" id="PS01351">
    <property type="entry name" value="MAPK"/>
    <property type="match status" value="1"/>
</dbReference>
<feature type="compositionally biased region" description="Acidic residues" evidence="9">
    <location>
        <begin position="372"/>
        <end position="390"/>
    </location>
</feature>
<evidence type="ECO:0000259" key="10">
    <source>
        <dbReference type="PROSITE" id="PS50011"/>
    </source>
</evidence>
<feature type="compositionally biased region" description="Polar residues" evidence="9">
    <location>
        <begin position="410"/>
        <end position="420"/>
    </location>
</feature>
<organism evidence="11 12">
    <name type="scientific">Absidia repens</name>
    <dbReference type="NCBI Taxonomy" id="90262"/>
    <lineage>
        <taxon>Eukaryota</taxon>
        <taxon>Fungi</taxon>
        <taxon>Fungi incertae sedis</taxon>
        <taxon>Mucoromycota</taxon>
        <taxon>Mucoromycotina</taxon>
        <taxon>Mucoromycetes</taxon>
        <taxon>Mucorales</taxon>
        <taxon>Cunninghamellaceae</taxon>
        <taxon>Absidia</taxon>
    </lineage>
</organism>
<dbReference type="Gene3D" id="1.10.510.10">
    <property type="entry name" value="Transferase(Phosphotransferase) domain 1"/>
    <property type="match status" value="1"/>
</dbReference>
<dbReference type="Pfam" id="PF00069">
    <property type="entry name" value="Pkinase"/>
    <property type="match status" value="1"/>
</dbReference>
<evidence type="ECO:0000256" key="2">
    <source>
        <dbReference type="ARBA" id="ARBA00022527"/>
    </source>
</evidence>
<keyword evidence="3 8" id="KW-0808">Transferase</keyword>
<dbReference type="SUPFAM" id="SSF56112">
    <property type="entry name" value="Protein kinase-like (PK-like)"/>
    <property type="match status" value="1"/>
</dbReference>
<dbReference type="InterPro" id="IPR011009">
    <property type="entry name" value="Kinase-like_dom_sf"/>
</dbReference>
<dbReference type="FunFam" id="1.10.510.10:FF:000040">
    <property type="entry name" value="Mitogen-activated protein kinase"/>
    <property type="match status" value="1"/>
</dbReference>
<protein>
    <recommendedName>
        <fullName evidence="1 8">Mitogen-activated protein kinase</fullName>
        <ecNumber evidence="1 8">2.7.11.24</ecNumber>
    </recommendedName>
</protein>
<evidence type="ECO:0000256" key="8">
    <source>
        <dbReference type="RuleBase" id="RU361165"/>
    </source>
</evidence>
<evidence type="ECO:0000256" key="5">
    <source>
        <dbReference type="ARBA" id="ARBA00022777"/>
    </source>
</evidence>
<feature type="compositionally biased region" description="Low complexity" evidence="9">
    <location>
        <begin position="439"/>
        <end position="467"/>
    </location>
</feature>
<evidence type="ECO:0000256" key="3">
    <source>
        <dbReference type="ARBA" id="ARBA00022679"/>
    </source>
</evidence>
<keyword evidence="12" id="KW-1185">Reference proteome</keyword>